<evidence type="ECO:0000313" key="1">
    <source>
        <dbReference type="EMBL" id="AKT36764.1"/>
    </source>
</evidence>
<reference evidence="1 2" key="1">
    <citation type="submission" date="2015-07" db="EMBL/GenBank/DDBJ databases">
        <title>Genome analysis of myxobacterium Chondromyces crocatus Cm c5 reveals a high potential for natural compound synthesis and the genetic basis for the loss of fruiting body formation.</title>
        <authorList>
            <person name="Zaburannyi N."/>
            <person name="Bunk B."/>
            <person name="Maier J."/>
            <person name="Overmann J."/>
            <person name="Mueller R."/>
        </authorList>
    </citation>
    <scope>NUCLEOTIDE SEQUENCE [LARGE SCALE GENOMIC DNA]</scope>
    <source>
        <strain evidence="1 2">Cm c5</strain>
    </source>
</reference>
<sequence length="77" mass="8271">MFKRVQWWSILGVVGMVAGCGGMSAEDAQERCETERGIEVTSCVDSASFTQCLSCYEECGDSCQRASGCPAVFSCPE</sequence>
<name>A0A0K1E7C7_CHOCO</name>
<dbReference type="PROSITE" id="PS51257">
    <property type="entry name" value="PROKAR_LIPOPROTEIN"/>
    <property type="match status" value="1"/>
</dbReference>
<dbReference type="KEGG" id="ccro:CMC5_008850"/>
<dbReference type="Proteomes" id="UP000067626">
    <property type="component" value="Chromosome"/>
</dbReference>
<dbReference type="EMBL" id="CP012159">
    <property type="protein sequence ID" value="AKT36764.1"/>
    <property type="molecule type" value="Genomic_DNA"/>
</dbReference>
<protein>
    <submittedName>
        <fullName evidence="1">Uncharacterized protein</fullName>
    </submittedName>
</protein>
<keyword evidence="2" id="KW-1185">Reference proteome</keyword>
<proteinExistence type="predicted"/>
<dbReference type="AlphaFoldDB" id="A0A0K1E7C7"/>
<gene>
    <name evidence="1" type="ORF">CMC5_008850</name>
</gene>
<accession>A0A0K1E7C7</accession>
<dbReference type="STRING" id="52.CMC5_008850"/>
<organism evidence="1 2">
    <name type="scientific">Chondromyces crocatus</name>
    <dbReference type="NCBI Taxonomy" id="52"/>
    <lineage>
        <taxon>Bacteria</taxon>
        <taxon>Pseudomonadati</taxon>
        <taxon>Myxococcota</taxon>
        <taxon>Polyangia</taxon>
        <taxon>Polyangiales</taxon>
        <taxon>Polyangiaceae</taxon>
        <taxon>Chondromyces</taxon>
    </lineage>
</organism>
<evidence type="ECO:0000313" key="2">
    <source>
        <dbReference type="Proteomes" id="UP000067626"/>
    </source>
</evidence>